<sequence>SAMTSSAVEAPTDITAQEAELYDRQIRLWGLDAQKRLRASRILMVGAPPLTGEIAKNLVLAGIRSLTLMDDSPLSADDIDSSFIYDPSLATAATTRAEAALSALHSLNPMVEVSAKSGQPEQLTADLLANEDYDAVLAISQPVEVLQSLGRLCRSVTYDGEVNSNGAGNNSNSDSSAKQRRQVQFFAADCFGCHGYVFLDLQRHEFATELAEVPPKAGQDSSVDPKTAAVPAAGSQPVETHLIKRSADYADFESVLRTRWDPAKLGSLRRLSPALYLAFLLFEFQRANNGARAGPNDVDALKTLWRAFAESQQLPANLLDEAVLSSGLQPPSCPVLAIVGGVAAQEVIKAVSHKDDPFNNFFVFDGIQSCGSVQTLG</sequence>
<dbReference type="InterPro" id="IPR035985">
    <property type="entry name" value="Ubiquitin-activating_enz"/>
</dbReference>
<accession>A0A1I8FWK2</accession>
<dbReference type="Pfam" id="PF00899">
    <property type="entry name" value="ThiF"/>
    <property type="match status" value="1"/>
</dbReference>
<dbReference type="GO" id="GO:0031510">
    <property type="term" value="C:SUMO activating enzyme complex"/>
    <property type="evidence" value="ECO:0007669"/>
    <property type="project" value="TreeGrafter"/>
</dbReference>
<dbReference type="GO" id="GO:0005737">
    <property type="term" value="C:cytoplasm"/>
    <property type="evidence" value="ECO:0007669"/>
    <property type="project" value="TreeGrafter"/>
</dbReference>
<dbReference type="SUPFAM" id="SSF69572">
    <property type="entry name" value="Activating enzymes of the ubiquitin-like proteins"/>
    <property type="match status" value="1"/>
</dbReference>
<evidence type="ECO:0000256" key="1">
    <source>
        <dbReference type="ARBA" id="ARBA00005673"/>
    </source>
</evidence>
<dbReference type="InterPro" id="IPR045886">
    <property type="entry name" value="ThiF/MoeB/HesA"/>
</dbReference>
<keyword evidence="4" id="KW-1185">Reference proteome</keyword>
<proteinExistence type="inferred from homology"/>
<feature type="domain" description="THIF-type NAD/FAD binding fold" evidence="3">
    <location>
        <begin position="22"/>
        <end position="368"/>
    </location>
</feature>
<dbReference type="PANTHER" id="PTHR10953:SF162">
    <property type="entry name" value="SUMO-ACTIVATING ENZYME SUBUNIT 1"/>
    <property type="match status" value="1"/>
</dbReference>
<comment type="similarity">
    <text evidence="1">Belongs to the ubiquitin-activating E1 family.</text>
</comment>
<dbReference type="Gene3D" id="3.40.50.720">
    <property type="entry name" value="NAD(P)-binding Rossmann-like Domain"/>
    <property type="match status" value="1"/>
</dbReference>
<feature type="region of interest" description="Disordered" evidence="2">
    <location>
        <begin position="214"/>
        <end position="235"/>
    </location>
</feature>
<dbReference type="Proteomes" id="UP000095280">
    <property type="component" value="Unplaced"/>
</dbReference>
<dbReference type="PANTHER" id="PTHR10953">
    <property type="entry name" value="UBIQUITIN-ACTIVATING ENZYME E1"/>
    <property type="match status" value="1"/>
</dbReference>
<dbReference type="GO" id="GO:0016925">
    <property type="term" value="P:protein sumoylation"/>
    <property type="evidence" value="ECO:0007669"/>
    <property type="project" value="TreeGrafter"/>
</dbReference>
<reference evidence="5" key="1">
    <citation type="submission" date="2016-11" db="UniProtKB">
        <authorList>
            <consortium name="WormBaseParasite"/>
        </authorList>
    </citation>
    <scope>IDENTIFICATION</scope>
</reference>
<evidence type="ECO:0000256" key="2">
    <source>
        <dbReference type="SAM" id="MobiDB-lite"/>
    </source>
</evidence>
<protein>
    <submittedName>
        <fullName evidence="5">ThiF domain-containing protein</fullName>
    </submittedName>
</protein>
<dbReference type="InterPro" id="IPR000594">
    <property type="entry name" value="ThiF_NAD_FAD-bd"/>
</dbReference>
<evidence type="ECO:0000313" key="5">
    <source>
        <dbReference type="WBParaSite" id="maker-uti_cns_0000228-snap-gene-0.13-mRNA-1"/>
    </source>
</evidence>
<evidence type="ECO:0000259" key="3">
    <source>
        <dbReference type="Pfam" id="PF00899"/>
    </source>
</evidence>
<name>A0A1I8FWK2_9PLAT</name>
<evidence type="ECO:0000313" key="4">
    <source>
        <dbReference type="Proteomes" id="UP000095280"/>
    </source>
</evidence>
<organism evidence="4 5">
    <name type="scientific">Macrostomum lignano</name>
    <dbReference type="NCBI Taxonomy" id="282301"/>
    <lineage>
        <taxon>Eukaryota</taxon>
        <taxon>Metazoa</taxon>
        <taxon>Spiralia</taxon>
        <taxon>Lophotrochozoa</taxon>
        <taxon>Platyhelminthes</taxon>
        <taxon>Rhabditophora</taxon>
        <taxon>Macrostomorpha</taxon>
        <taxon>Macrostomida</taxon>
        <taxon>Macrostomidae</taxon>
        <taxon>Macrostomum</taxon>
    </lineage>
</organism>
<dbReference type="WBParaSite" id="maker-uti_cns_0000228-snap-gene-0.13-mRNA-1">
    <property type="protein sequence ID" value="maker-uti_cns_0000228-snap-gene-0.13-mRNA-1"/>
    <property type="gene ID" value="maker-uti_cns_0000228-snap-gene-0.13"/>
</dbReference>
<dbReference type="GO" id="GO:0019948">
    <property type="term" value="F:SUMO activating enzyme activity"/>
    <property type="evidence" value="ECO:0007669"/>
    <property type="project" value="TreeGrafter"/>
</dbReference>
<dbReference type="AlphaFoldDB" id="A0A1I8FWK2"/>